<dbReference type="EMBL" id="CP061839">
    <property type="protein sequence ID" value="QOW60593.1"/>
    <property type="molecule type" value="Genomic_DNA"/>
</dbReference>
<reference evidence="1 2" key="1">
    <citation type="submission" date="2020-09" db="EMBL/GenBank/DDBJ databases">
        <title>Characterization of Treponema spp. from bovine digital dermatitis in Korea.</title>
        <authorList>
            <person name="Espiritu H.M."/>
            <person name="Cho Y.I."/>
            <person name="Mamuad L."/>
        </authorList>
    </citation>
    <scope>NUCLEOTIDE SEQUENCE [LARGE SCALE GENOMIC DNA]</scope>
    <source>
        <strain evidence="1 2">KS1</strain>
    </source>
</reference>
<accession>A0A7S6WNV2</accession>
<dbReference type="RefSeq" id="WP_194076093.1">
    <property type="nucleotide sequence ID" value="NZ_CP061839.1"/>
</dbReference>
<dbReference type="PROSITE" id="PS51257">
    <property type="entry name" value="PROKAR_LIPOPROTEIN"/>
    <property type="match status" value="1"/>
</dbReference>
<name>A0A7S6WNV2_9SPIR</name>
<evidence type="ECO:0000313" key="2">
    <source>
        <dbReference type="Proteomes" id="UP000593915"/>
    </source>
</evidence>
<proteinExistence type="predicted"/>
<organism evidence="1 2">
    <name type="scientific">Treponema pedis</name>
    <dbReference type="NCBI Taxonomy" id="409322"/>
    <lineage>
        <taxon>Bacteria</taxon>
        <taxon>Pseudomonadati</taxon>
        <taxon>Spirochaetota</taxon>
        <taxon>Spirochaetia</taxon>
        <taxon>Spirochaetales</taxon>
        <taxon>Treponemataceae</taxon>
        <taxon>Treponema</taxon>
    </lineage>
</organism>
<protein>
    <submittedName>
        <fullName evidence="1">Cache domain-containing protein</fullName>
    </submittedName>
</protein>
<sequence>MTIRFKLTFFTGLTLVLTVACTIGFTVLSVKTKFENRFYESTQGILDSAAIDMETEFIRGFLYAEHWSEDAELIKWINSGESEGDLKINVMDKFKDLALKENIISVFVASVKSQTNYQSDINKTIQTGKLNKNNTSDEWFYTTINLKDKTTFFINENKETGLTGLWINSQIFDKTKKIIGIAGVGLDLNTSIMKVKKVVPSINSILCLVDEKNNIIISSRDDAFGNDLNNWAPLKTPFKKD</sequence>
<gene>
    <name evidence="1" type="ORF">IFE08_12430</name>
</gene>
<dbReference type="Proteomes" id="UP000593915">
    <property type="component" value="Chromosome"/>
</dbReference>
<dbReference type="AlphaFoldDB" id="A0A7S6WNV2"/>
<evidence type="ECO:0000313" key="1">
    <source>
        <dbReference type="EMBL" id="QOW60593.1"/>
    </source>
</evidence>